<dbReference type="PANTHER" id="PTHR48079">
    <property type="entry name" value="PROTEIN YEEZ"/>
    <property type="match status" value="1"/>
</dbReference>
<dbReference type="InterPro" id="IPR051783">
    <property type="entry name" value="NAD(P)-dependent_oxidoreduct"/>
</dbReference>
<feature type="domain" description="NAD-dependent epimerase/dehydratase" evidence="1">
    <location>
        <begin position="4"/>
        <end position="225"/>
    </location>
</feature>
<proteinExistence type="predicted"/>
<evidence type="ECO:0000313" key="3">
    <source>
        <dbReference type="Proteomes" id="UP000774130"/>
    </source>
</evidence>
<dbReference type="RefSeq" id="WP_218326861.1">
    <property type="nucleotide sequence ID" value="NZ_JAHUZB010000005.1"/>
</dbReference>
<dbReference type="InterPro" id="IPR001509">
    <property type="entry name" value="Epimerase_deHydtase"/>
</dbReference>
<dbReference type="PANTHER" id="PTHR48079:SF6">
    <property type="entry name" value="NAD(P)-BINDING DOMAIN-CONTAINING PROTEIN-RELATED"/>
    <property type="match status" value="1"/>
</dbReference>
<comment type="caution">
    <text evidence="2">The sequence shown here is derived from an EMBL/GenBank/DDBJ whole genome shotgun (WGS) entry which is preliminary data.</text>
</comment>
<gene>
    <name evidence="2" type="ORF">KUA55_13265</name>
</gene>
<accession>A0ABS6TFC7</accession>
<dbReference type="Proteomes" id="UP000774130">
    <property type="component" value="Unassembled WGS sequence"/>
</dbReference>
<evidence type="ECO:0000259" key="1">
    <source>
        <dbReference type="Pfam" id="PF01370"/>
    </source>
</evidence>
<keyword evidence="3" id="KW-1185">Reference proteome</keyword>
<name>A0ABS6TFC7_9ENTE</name>
<protein>
    <submittedName>
        <fullName evidence="2">NAD-dependent epimerase/dehydratase family protein</fullName>
    </submittedName>
</protein>
<dbReference type="EMBL" id="JAHUZB010000005">
    <property type="protein sequence ID" value="MBV7391652.1"/>
    <property type="molecule type" value="Genomic_DNA"/>
</dbReference>
<organism evidence="2 3">
    <name type="scientific">Enterococcus alishanensis</name>
    <dbReference type="NCBI Taxonomy" id="1303817"/>
    <lineage>
        <taxon>Bacteria</taxon>
        <taxon>Bacillati</taxon>
        <taxon>Bacillota</taxon>
        <taxon>Bacilli</taxon>
        <taxon>Lactobacillales</taxon>
        <taxon>Enterococcaceae</taxon>
        <taxon>Enterococcus</taxon>
    </lineage>
</organism>
<reference evidence="2 3" key="1">
    <citation type="submission" date="2021-06" db="EMBL/GenBank/DDBJ databases">
        <title>Enterococcus alishanensis sp. nov., a novel lactic acid bacterium isolated from fresh coffee beans.</title>
        <authorList>
            <person name="Chen Y.-S."/>
        </authorList>
    </citation>
    <scope>NUCLEOTIDE SEQUENCE [LARGE SCALE GENOMIC DNA]</scope>
    <source>
        <strain evidence="2 3">ALS3</strain>
    </source>
</reference>
<dbReference type="Pfam" id="PF01370">
    <property type="entry name" value="Epimerase"/>
    <property type="match status" value="1"/>
</dbReference>
<evidence type="ECO:0000313" key="2">
    <source>
        <dbReference type="EMBL" id="MBV7391652.1"/>
    </source>
</evidence>
<sequence>MSKVFILGGTGFLGYYTTKELLRRGYQVKTIALPPLPTDDLLPKEVEYTLGNINELNDQDIIQLLSDCEGFIYAAGADERVTPEKPAMKFFYEANVLPTQRLARLAKLAGVKKFVVFNSYFAEFAERLPEFHLRDQAYPNTRLLQEQVAFAEGEGEMTVSSLRLPYIFGTMPGRMPLWKMFVDQAKNQPVFPAALGGTAMVTVEQVAEAAVGALENGKHRGTYAISALNMKYQTFYQMIVEALGQTETTQVPVLSYQELGPAYEEIDRQADAEGVEHGIHMAVSLKLQMEDLYLNPNDTMPLLGIKEHDVLASIKETLAKCVAAE</sequence>